<keyword evidence="2" id="KW-0175">Coiled coil</keyword>
<keyword evidence="1 3" id="KW-0732">Signal</keyword>
<dbReference type="InterPro" id="IPR011055">
    <property type="entry name" value="Dup_hybrid_motif"/>
</dbReference>
<evidence type="ECO:0000256" key="3">
    <source>
        <dbReference type="SAM" id="SignalP"/>
    </source>
</evidence>
<dbReference type="GO" id="GO:0004222">
    <property type="term" value="F:metalloendopeptidase activity"/>
    <property type="evidence" value="ECO:0007669"/>
    <property type="project" value="TreeGrafter"/>
</dbReference>
<feature type="coiled-coil region" evidence="2">
    <location>
        <begin position="21"/>
        <end position="122"/>
    </location>
</feature>
<feature type="coiled-coil region" evidence="2">
    <location>
        <begin position="158"/>
        <end position="241"/>
    </location>
</feature>
<dbReference type="Gene3D" id="2.70.70.10">
    <property type="entry name" value="Glucose Permease (Domain IIA)"/>
    <property type="match status" value="1"/>
</dbReference>
<dbReference type="Proteomes" id="UP000593802">
    <property type="component" value="Chromosome"/>
</dbReference>
<evidence type="ECO:0000259" key="5">
    <source>
        <dbReference type="Pfam" id="PF24568"/>
    </source>
</evidence>
<dbReference type="KEGG" id="eff:skT53_21540"/>
<dbReference type="InterPro" id="IPR050570">
    <property type="entry name" value="Cell_wall_metabolism_enzyme"/>
</dbReference>
<evidence type="ECO:0000313" key="6">
    <source>
        <dbReference type="EMBL" id="BCJ87169.1"/>
    </source>
</evidence>
<accession>A0A7I8DDY9</accession>
<organism evidence="6 7">
    <name type="scientific">Effusibacillus dendaii</name>
    <dbReference type="NCBI Taxonomy" id="2743772"/>
    <lineage>
        <taxon>Bacteria</taxon>
        <taxon>Bacillati</taxon>
        <taxon>Bacillota</taxon>
        <taxon>Bacilli</taxon>
        <taxon>Bacillales</taxon>
        <taxon>Alicyclobacillaceae</taxon>
        <taxon>Effusibacillus</taxon>
    </lineage>
</organism>
<dbReference type="PANTHER" id="PTHR21666:SF270">
    <property type="entry name" value="MUREIN HYDROLASE ACTIVATOR ENVC"/>
    <property type="match status" value="1"/>
</dbReference>
<protein>
    <submittedName>
        <fullName evidence="6">Peptidase M23</fullName>
    </submittedName>
</protein>
<evidence type="ECO:0000256" key="1">
    <source>
        <dbReference type="ARBA" id="ARBA00022729"/>
    </source>
</evidence>
<dbReference type="Pfam" id="PF24568">
    <property type="entry name" value="CC_PcsB"/>
    <property type="match status" value="1"/>
</dbReference>
<feature type="domain" description="Peptidoglycan hydrolase PcsB coiled-coil" evidence="5">
    <location>
        <begin position="98"/>
        <end position="170"/>
    </location>
</feature>
<keyword evidence="7" id="KW-1185">Reference proteome</keyword>
<evidence type="ECO:0000313" key="7">
    <source>
        <dbReference type="Proteomes" id="UP000593802"/>
    </source>
</evidence>
<sequence length="385" mass="42170">MASNKLVAGILAGTLLLMPLFTAAEASIESDQQRLDEIRQQYNQSLQQINKLRSEEKDLNKKLAAINQQIAELDQQISGIQAELNAGAEKIRQMEIEIQKTKEKLEARKKMLMQRLRVLYEDGNVSYLEVLFQSTDFSDFIGRVSTLTLVVNQDKVLMEGIKKDKQKLDDTQAQLKQEQAMRQVRQDALVAAKAEQDKIKAEQQKVLAQVQKDRQITEAQAQQEEKEIQAIEAQIAAAIAAARQRDGGANVTSAGSWTWPVPSSHVISSGYGMRWGAMHAGIDIAAPLGTPIVAVDNGVVRFAGTASGFGHWVVIEHQGGVMSVYGHMYGDGIYVSVGQQVKRGQTIAAIGSDGESTGPHLHFSVATGISGSRMIYVDPNPYLGQ</sequence>
<dbReference type="InterPro" id="IPR016047">
    <property type="entry name" value="M23ase_b-sheet_dom"/>
</dbReference>
<dbReference type="Pfam" id="PF01551">
    <property type="entry name" value="Peptidase_M23"/>
    <property type="match status" value="1"/>
</dbReference>
<dbReference type="SUPFAM" id="SSF51261">
    <property type="entry name" value="Duplicated hybrid motif"/>
    <property type="match status" value="1"/>
</dbReference>
<feature type="signal peptide" evidence="3">
    <location>
        <begin position="1"/>
        <end position="26"/>
    </location>
</feature>
<dbReference type="CDD" id="cd12797">
    <property type="entry name" value="M23_peptidase"/>
    <property type="match status" value="1"/>
</dbReference>
<dbReference type="InterPro" id="IPR057309">
    <property type="entry name" value="PcsB_CC"/>
</dbReference>
<dbReference type="AlphaFoldDB" id="A0A7I8DDY9"/>
<feature type="domain" description="M23ase beta-sheet core" evidence="4">
    <location>
        <begin position="278"/>
        <end position="366"/>
    </location>
</feature>
<dbReference type="Gene3D" id="6.10.250.3150">
    <property type="match status" value="1"/>
</dbReference>
<reference evidence="6 7" key="1">
    <citation type="submission" date="2020-08" db="EMBL/GenBank/DDBJ databases">
        <title>Complete Genome Sequence of Effusibacillus dendaii Strain skT53, Isolated from Farmland soil.</title>
        <authorList>
            <person name="Konishi T."/>
            <person name="Kawasaki H."/>
        </authorList>
    </citation>
    <scope>NUCLEOTIDE SEQUENCE [LARGE SCALE GENOMIC DNA]</scope>
    <source>
        <strain evidence="7">skT53</strain>
    </source>
</reference>
<dbReference type="RefSeq" id="WP_200756881.1">
    <property type="nucleotide sequence ID" value="NZ_AP023366.1"/>
</dbReference>
<gene>
    <name evidence="6" type="ORF">skT53_21540</name>
</gene>
<dbReference type="PANTHER" id="PTHR21666">
    <property type="entry name" value="PEPTIDASE-RELATED"/>
    <property type="match status" value="1"/>
</dbReference>
<evidence type="ECO:0000256" key="2">
    <source>
        <dbReference type="SAM" id="Coils"/>
    </source>
</evidence>
<dbReference type="EMBL" id="AP023366">
    <property type="protein sequence ID" value="BCJ87169.1"/>
    <property type="molecule type" value="Genomic_DNA"/>
</dbReference>
<evidence type="ECO:0000259" key="4">
    <source>
        <dbReference type="Pfam" id="PF01551"/>
    </source>
</evidence>
<feature type="chain" id="PRO_5032438939" evidence="3">
    <location>
        <begin position="27"/>
        <end position="385"/>
    </location>
</feature>
<name>A0A7I8DDY9_9BACL</name>
<proteinExistence type="predicted"/>